<dbReference type="PROSITE" id="PS50294">
    <property type="entry name" value="WD_REPEATS_REGION"/>
    <property type="match status" value="1"/>
</dbReference>
<evidence type="ECO:0000313" key="7">
    <source>
        <dbReference type="Proteomes" id="UP000594468"/>
    </source>
</evidence>
<dbReference type="RefSeq" id="WP_195170329.1">
    <property type="nucleotide sequence ID" value="NZ_CP062983.1"/>
</dbReference>
<evidence type="ECO:0000256" key="1">
    <source>
        <dbReference type="ARBA" id="ARBA00022574"/>
    </source>
</evidence>
<protein>
    <recommendedName>
        <fullName evidence="8">WD40 repeat domain-containing protein</fullName>
    </recommendedName>
</protein>
<keyword evidence="7" id="KW-1185">Reference proteome</keyword>
<feature type="chain" id="PRO_5032568528" description="WD40 repeat domain-containing protein" evidence="5">
    <location>
        <begin position="20"/>
        <end position="404"/>
    </location>
</feature>
<evidence type="ECO:0000313" key="6">
    <source>
        <dbReference type="EMBL" id="QPC82260.1"/>
    </source>
</evidence>
<dbReference type="KEGG" id="pmet:G4Y79_21665"/>
<feature type="repeat" description="WD" evidence="3">
    <location>
        <begin position="334"/>
        <end position="356"/>
    </location>
</feature>
<dbReference type="PANTHER" id="PTHR44019">
    <property type="entry name" value="WD REPEAT-CONTAINING PROTEIN 55"/>
    <property type="match status" value="1"/>
</dbReference>
<proteinExistence type="predicted"/>
<dbReference type="PROSITE" id="PS51257">
    <property type="entry name" value="PROKAR_LIPOPROTEIN"/>
    <property type="match status" value="1"/>
</dbReference>
<gene>
    <name evidence="6" type="ORF">G4Y79_21665</name>
</gene>
<keyword evidence="1 3" id="KW-0853">WD repeat</keyword>
<dbReference type="PANTHER" id="PTHR44019:SF8">
    <property type="entry name" value="POC1 CENTRIOLAR PROTEIN HOMOLOG"/>
    <property type="match status" value="1"/>
</dbReference>
<dbReference type="Pfam" id="PF00400">
    <property type="entry name" value="WD40"/>
    <property type="match status" value="3"/>
</dbReference>
<feature type="repeat" description="WD" evidence="3">
    <location>
        <begin position="291"/>
        <end position="322"/>
    </location>
</feature>
<evidence type="ECO:0000256" key="5">
    <source>
        <dbReference type="SAM" id="SignalP"/>
    </source>
</evidence>
<feature type="repeat" description="WD" evidence="3">
    <location>
        <begin position="197"/>
        <end position="238"/>
    </location>
</feature>
<feature type="region of interest" description="Disordered" evidence="4">
    <location>
        <begin position="30"/>
        <end position="57"/>
    </location>
</feature>
<dbReference type="Gene3D" id="2.130.10.10">
    <property type="entry name" value="YVTN repeat-like/Quinoprotein amine dehydrogenase"/>
    <property type="match status" value="2"/>
</dbReference>
<sequence>MRNSSILMLGLGLLAMLLAACTTVPTAESTAAQSAPEAEPTIASTAEPPPYREPASPITAENANRLQYLGRLDTPNSLKSSIFSHSFSPDSTRLAALDNDLLMAWDLTDGRLIFSTDRAGAVRVFYSPDKTEIYTVNNNGDIFIYGENGTLQNTLEGSVGFTGAYAYMADQGLLALANESGTIKVWDLAERAALATFNATDAPLAALAISDDTQLLAAAGLNGHLVVWDWQEREQIADFDHEGNTINSVIFAGDSDRVATATASYIAVWSLEAESLDYALQLEEAGASGIFTYTPDGKLLITAGRNAPLNIWDAANNTMIGQLADVSGNRMTAAFSPDSSLMVTAVLDQQINLWNLADTDGETIQGAPLNIGTTRITDVAWTDDGFIMAFFGTDGTIYLWGIAE</sequence>
<dbReference type="InterPro" id="IPR019775">
    <property type="entry name" value="WD40_repeat_CS"/>
</dbReference>
<evidence type="ECO:0000256" key="3">
    <source>
        <dbReference type="PROSITE-ProRule" id="PRU00221"/>
    </source>
</evidence>
<organism evidence="6 7">
    <name type="scientific">Phototrophicus methaneseepsis</name>
    <dbReference type="NCBI Taxonomy" id="2710758"/>
    <lineage>
        <taxon>Bacteria</taxon>
        <taxon>Bacillati</taxon>
        <taxon>Chloroflexota</taxon>
        <taxon>Candidatus Thermofontia</taxon>
        <taxon>Phototrophicales</taxon>
        <taxon>Phototrophicaceae</taxon>
        <taxon>Phototrophicus</taxon>
    </lineage>
</organism>
<evidence type="ECO:0000256" key="4">
    <source>
        <dbReference type="SAM" id="MobiDB-lite"/>
    </source>
</evidence>
<dbReference type="InterPro" id="IPR015943">
    <property type="entry name" value="WD40/YVTN_repeat-like_dom_sf"/>
</dbReference>
<dbReference type="EMBL" id="CP062983">
    <property type="protein sequence ID" value="QPC82260.1"/>
    <property type="molecule type" value="Genomic_DNA"/>
</dbReference>
<keyword evidence="5" id="KW-0732">Signal</keyword>
<dbReference type="PROSITE" id="PS00678">
    <property type="entry name" value="WD_REPEATS_1"/>
    <property type="match status" value="1"/>
</dbReference>
<evidence type="ECO:0000256" key="2">
    <source>
        <dbReference type="ARBA" id="ARBA00022737"/>
    </source>
</evidence>
<feature type="signal peptide" evidence="5">
    <location>
        <begin position="1"/>
        <end position="19"/>
    </location>
</feature>
<dbReference type="SMART" id="SM00320">
    <property type="entry name" value="WD40"/>
    <property type="match status" value="7"/>
</dbReference>
<keyword evidence="2" id="KW-0677">Repeat</keyword>
<evidence type="ECO:0008006" key="8">
    <source>
        <dbReference type="Google" id="ProtNLM"/>
    </source>
</evidence>
<accession>A0A7S8ID69</accession>
<dbReference type="InterPro" id="IPR011047">
    <property type="entry name" value="Quinoprotein_ADH-like_sf"/>
</dbReference>
<dbReference type="AlphaFoldDB" id="A0A7S8ID69"/>
<reference evidence="6 7" key="1">
    <citation type="submission" date="2020-02" db="EMBL/GenBank/DDBJ databases">
        <authorList>
            <person name="Zheng R.K."/>
            <person name="Sun C.M."/>
        </authorList>
    </citation>
    <scope>NUCLEOTIDE SEQUENCE [LARGE SCALE GENOMIC DNA]</scope>
    <source>
        <strain evidence="7">rifampicinis</strain>
    </source>
</reference>
<dbReference type="PROSITE" id="PS50082">
    <property type="entry name" value="WD_REPEATS_2"/>
    <property type="match status" value="4"/>
</dbReference>
<dbReference type="InterPro" id="IPR001680">
    <property type="entry name" value="WD40_rpt"/>
</dbReference>
<dbReference type="Proteomes" id="UP000594468">
    <property type="component" value="Chromosome"/>
</dbReference>
<name>A0A7S8ID69_9CHLR</name>
<dbReference type="InterPro" id="IPR050505">
    <property type="entry name" value="WDR55/POC1"/>
</dbReference>
<dbReference type="SUPFAM" id="SSF50998">
    <property type="entry name" value="Quinoprotein alcohol dehydrogenase-like"/>
    <property type="match status" value="1"/>
</dbReference>
<feature type="repeat" description="WD" evidence="3">
    <location>
        <begin position="369"/>
        <end position="404"/>
    </location>
</feature>